<dbReference type="SUPFAM" id="SSF54695">
    <property type="entry name" value="POZ domain"/>
    <property type="match status" value="1"/>
</dbReference>
<evidence type="ECO:0000313" key="5">
    <source>
        <dbReference type="EMBL" id="KAH7640509.1"/>
    </source>
</evidence>
<dbReference type="PANTHER" id="PTHR45632">
    <property type="entry name" value="LD33804P"/>
    <property type="match status" value="1"/>
</dbReference>
<dbReference type="SUPFAM" id="SSF50965">
    <property type="entry name" value="Galactose oxidase, central domain"/>
    <property type="match status" value="1"/>
</dbReference>
<keyword evidence="2" id="KW-0677">Repeat</keyword>
<sequence>MASIDWNDETIVIKDNKGQKIHLFNDDQYRSAMLENLNMLRKNRQFCDVILQIGTNHQDIHEIYAHKVVLSSSSTYLFEMFMNHEYQPNITNNGNMNGSLQSINTLNVPQQFRLVSATNFESDPEAFGLIIDYAYTATLKIPESKVREIYSIASRLKMTNVANKCGQIILSMLSAKNCLEIRNMKAVLNDVSLLQSIDVFIRQHFEQIVESSSFIDSQLTQIKIEFLLNSEQEEHSINDRHMLNEVLEWIRSSLEHDVFDLDRFKDGNTMLMLHYDKTRNEIQDCCQIESNSPEESEMIEDYKKLNKRIALIRKSLSQDNIPNGLVKSSVPSSKPRQFLFTRSDSESSLCSSATDGIGGTGDDDVQDHQHDWKVLANCRLGSGNHTLVGLVSITAGQLCLLSITLRIKESTSKQNSLSESGQCDQDDITQQYCLIPPMSSARCAVGTANFKGKLFVCGGYDRGECLKTVELYDTVENRWQLLQPMQVPRGRFSVAVVDNCVYAIGGCDGHDELNSAEVYDKSQGEWKSIQSAPVARSNAGVCSMNGKIYVIGGWNGNRGMTRCDKYDPRNNQWTDMAPLNIGRYQTGCCSLDSSTIYSVGGCDSWSCLNTVEQYSSYTGQWRLVAPLQTARRGCGVASIGGKIFAVGGHDGIHALCSVEIYDPEEDQWTYGKSMTMARANVGVAVIDNRLYAVGGFNGKAFINTIEYFDMENDQWTTSVTILDSICSVNYLLKNGCDNDKQEEKVKKIDTNDGDSMKDTNNNNNNNNNQINSKNKFEKKMSGNTSFNQSLGSHILTKILRSDKTNF</sequence>
<dbReference type="InterPro" id="IPR015915">
    <property type="entry name" value="Kelch-typ_b-propeller"/>
</dbReference>
<dbReference type="InterPro" id="IPR006652">
    <property type="entry name" value="Kelch_1"/>
</dbReference>
<dbReference type="CDD" id="cd18306">
    <property type="entry name" value="BTB_POZ_NS1BP"/>
    <property type="match status" value="1"/>
</dbReference>
<feature type="domain" description="BTB" evidence="4">
    <location>
        <begin position="47"/>
        <end position="143"/>
    </location>
</feature>
<dbReference type="GO" id="GO:0003779">
    <property type="term" value="F:actin binding"/>
    <property type="evidence" value="ECO:0007669"/>
    <property type="project" value="UniProtKB-KW"/>
</dbReference>
<dbReference type="InterPro" id="IPR011333">
    <property type="entry name" value="SKP1/BTB/POZ_sf"/>
</dbReference>
<feature type="region of interest" description="Disordered" evidence="3">
    <location>
        <begin position="748"/>
        <end position="772"/>
    </location>
</feature>
<accession>A0A9D4SFN7</accession>
<organism evidence="5">
    <name type="scientific">Dermatophagoides farinae</name>
    <name type="common">American house dust mite</name>
    <dbReference type="NCBI Taxonomy" id="6954"/>
    <lineage>
        <taxon>Eukaryota</taxon>
        <taxon>Metazoa</taxon>
        <taxon>Ecdysozoa</taxon>
        <taxon>Arthropoda</taxon>
        <taxon>Chelicerata</taxon>
        <taxon>Arachnida</taxon>
        <taxon>Acari</taxon>
        <taxon>Acariformes</taxon>
        <taxon>Sarcoptiformes</taxon>
        <taxon>Astigmata</taxon>
        <taxon>Psoroptidia</taxon>
        <taxon>Analgoidea</taxon>
        <taxon>Pyroglyphidae</taxon>
        <taxon>Dermatophagoidinae</taxon>
        <taxon>Dermatophagoides</taxon>
    </lineage>
</organism>
<dbReference type="AlphaFoldDB" id="A0A9D4SFN7"/>
<dbReference type="Proteomes" id="UP000828236">
    <property type="component" value="Unassembled WGS sequence"/>
</dbReference>
<dbReference type="EMBL" id="SDOV01000005">
    <property type="protein sequence ID" value="KAH7640509.1"/>
    <property type="molecule type" value="Genomic_DNA"/>
</dbReference>
<dbReference type="Gene3D" id="3.30.710.10">
    <property type="entry name" value="Potassium Channel Kv1.1, Chain A"/>
    <property type="match status" value="1"/>
</dbReference>
<protein>
    <recommendedName>
        <fullName evidence="4">BTB domain-containing protein</fullName>
    </recommendedName>
</protein>
<dbReference type="PROSITE" id="PS50097">
    <property type="entry name" value="BTB"/>
    <property type="match status" value="1"/>
</dbReference>
<feature type="compositionally biased region" description="Basic and acidic residues" evidence="3">
    <location>
        <begin position="748"/>
        <end position="757"/>
    </location>
</feature>
<dbReference type="Pfam" id="PF24681">
    <property type="entry name" value="Kelch_KLHDC2_KLHL20_DRC7"/>
    <property type="match status" value="1"/>
</dbReference>
<dbReference type="SMART" id="SM00612">
    <property type="entry name" value="Kelch"/>
    <property type="match status" value="6"/>
</dbReference>
<reference evidence="5" key="1">
    <citation type="submission" date="2020-06" db="EMBL/GenBank/DDBJ databases">
        <authorList>
            <person name="Ji K."/>
            <person name="Li J."/>
        </authorList>
    </citation>
    <scope>NUCLEOTIDE SEQUENCE</scope>
    <source>
        <strain evidence="5">JKM2019</strain>
        <tissue evidence="5">Whole body</tissue>
    </source>
</reference>
<proteinExistence type="predicted"/>
<dbReference type="Pfam" id="PF01344">
    <property type="entry name" value="Kelch_1"/>
    <property type="match status" value="3"/>
</dbReference>
<dbReference type="InterPro" id="IPR011043">
    <property type="entry name" value="Gal_Oxase/kelch_b-propeller"/>
</dbReference>
<dbReference type="Pfam" id="PF00651">
    <property type="entry name" value="BTB"/>
    <property type="match status" value="2"/>
</dbReference>
<dbReference type="PANTHER" id="PTHR45632:SF26">
    <property type="entry name" value="BTB DOMAIN-CONTAINING PROTEIN"/>
    <property type="match status" value="1"/>
</dbReference>
<evidence type="ECO:0000256" key="1">
    <source>
        <dbReference type="ARBA" id="ARBA00022441"/>
    </source>
</evidence>
<dbReference type="SMART" id="SM00225">
    <property type="entry name" value="BTB"/>
    <property type="match status" value="1"/>
</dbReference>
<dbReference type="Gene3D" id="2.120.10.80">
    <property type="entry name" value="Kelch-type beta propeller"/>
    <property type="match status" value="2"/>
</dbReference>
<name>A0A9D4SFN7_DERFA</name>
<evidence type="ECO:0000259" key="4">
    <source>
        <dbReference type="PROSITE" id="PS50097"/>
    </source>
</evidence>
<comment type="caution">
    <text evidence="5">The sequence shown here is derived from an EMBL/GenBank/DDBJ whole genome shotgun (WGS) entry which is preliminary data.</text>
</comment>
<dbReference type="CDD" id="cd18502">
    <property type="entry name" value="BACK_NS1BP_IVNS1ABP"/>
    <property type="match status" value="1"/>
</dbReference>
<dbReference type="PRINTS" id="PR00501">
    <property type="entry name" value="KELCHREPEAT"/>
</dbReference>
<keyword evidence="1" id="KW-0880">Kelch repeat</keyword>
<reference evidence="5" key="2">
    <citation type="journal article" date="2021" name="World Allergy Organ. J.">
        <title>Chromosome-level assembly of Dermatophagoides farinae genome and transcriptome reveals two novel allergens Der f 37 and Der f 39.</title>
        <authorList>
            <person name="Chen J."/>
            <person name="Cai Z."/>
            <person name="Fan D."/>
            <person name="Hu J."/>
            <person name="Hou Y."/>
            <person name="He Y."/>
            <person name="Zhang Z."/>
            <person name="Zhao Z."/>
            <person name="Gao P."/>
            <person name="Hu W."/>
            <person name="Sun J."/>
            <person name="Li J."/>
            <person name="Ji K."/>
        </authorList>
    </citation>
    <scope>NUCLEOTIDE SEQUENCE</scope>
    <source>
        <strain evidence="5">JKM2019</strain>
    </source>
</reference>
<dbReference type="InterPro" id="IPR000210">
    <property type="entry name" value="BTB/POZ_dom"/>
</dbReference>
<evidence type="ECO:0000256" key="3">
    <source>
        <dbReference type="SAM" id="MobiDB-lite"/>
    </source>
</evidence>
<evidence type="ECO:0000256" key="2">
    <source>
        <dbReference type="ARBA" id="ARBA00022737"/>
    </source>
</evidence>
<gene>
    <name evidence="5" type="ORF">HUG17_7976</name>
</gene>